<keyword evidence="10" id="KW-1185">Reference proteome</keyword>
<evidence type="ECO:0000256" key="8">
    <source>
        <dbReference type="SAM" id="SignalP"/>
    </source>
</evidence>
<keyword evidence="8" id="KW-0732">Signal</keyword>
<dbReference type="SUPFAM" id="SSF53335">
    <property type="entry name" value="S-adenosyl-L-methionine-dependent methyltransferases"/>
    <property type="match status" value="1"/>
</dbReference>
<feature type="region of interest" description="Disordered" evidence="7">
    <location>
        <begin position="41"/>
        <end position="69"/>
    </location>
</feature>
<dbReference type="EC" id="2.1.1.33" evidence="2"/>
<dbReference type="Proteomes" id="UP001054902">
    <property type="component" value="Unassembled WGS sequence"/>
</dbReference>
<keyword evidence="5" id="KW-0949">S-adenosyl-L-methionine</keyword>
<dbReference type="InterPro" id="IPR029063">
    <property type="entry name" value="SAM-dependent_MTases_sf"/>
</dbReference>
<evidence type="ECO:0000256" key="7">
    <source>
        <dbReference type="SAM" id="MobiDB-lite"/>
    </source>
</evidence>
<dbReference type="PROSITE" id="PS51625">
    <property type="entry name" value="SAM_MT_TRMB"/>
    <property type="match status" value="1"/>
</dbReference>
<gene>
    <name evidence="9" type="ORF">CTEN210_05759</name>
</gene>
<evidence type="ECO:0000256" key="5">
    <source>
        <dbReference type="ARBA" id="ARBA00022691"/>
    </source>
</evidence>
<dbReference type="EMBL" id="BLLK01000038">
    <property type="protein sequence ID" value="GFH49283.1"/>
    <property type="molecule type" value="Genomic_DNA"/>
</dbReference>
<dbReference type="Gene3D" id="3.40.50.150">
    <property type="entry name" value="Vaccinia Virus protein VP39"/>
    <property type="match status" value="1"/>
</dbReference>
<dbReference type="GO" id="GO:0008176">
    <property type="term" value="F:tRNA (guanine(46)-N7)-methyltransferase activity"/>
    <property type="evidence" value="ECO:0007669"/>
    <property type="project" value="UniProtKB-EC"/>
</dbReference>
<dbReference type="AlphaFoldDB" id="A0AAD3CNM5"/>
<protein>
    <recommendedName>
        <fullName evidence="2">tRNA (guanine(46)-N(7))-methyltransferase</fullName>
        <ecNumber evidence="2">2.1.1.33</ecNumber>
    </recommendedName>
</protein>
<name>A0AAD3CNM5_9STRA</name>
<evidence type="ECO:0000256" key="4">
    <source>
        <dbReference type="ARBA" id="ARBA00022679"/>
    </source>
</evidence>
<evidence type="ECO:0000313" key="10">
    <source>
        <dbReference type="Proteomes" id="UP001054902"/>
    </source>
</evidence>
<dbReference type="GO" id="GO:0043527">
    <property type="term" value="C:tRNA methyltransferase complex"/>
    <property type="evidence" value="ECO:0007669"/>
    <property type="project" value="TreeGrafter"/>
</dbReference>
<evidence type="ECO:0000313" key="9">
    <source>
        <dbReference type="EMBL" id="GFH49283.1"/>
    </source>
</evidence>
<comment type="catalytic activity">
    <reaction evidence="1">
        <text>guanosine(46) in tRNA + S-adenosyl-L-methionine = N(7)-methylguanosine(46) in tRNA + S-adenosyl-L-homocysteine</text>
        <dbReference type="Rhea" id="RHEA:42708"/>
        <dbReference type="Rhea" id="RHEA-COMP:10188"/>
        <dbReference type="Rhea" id="RHEA-COMP:10189"/>
        <dbReference type="ChEBI" id="CHEBI:57856"/>
        <dbReference type="ChEBI" id="CHEBI:59789"/>
        <dbReference type="ChEBI" id="CHEBI:74269"/>
        <dbReference type="ChEBI" id="CHEBI:74480"/>
        <dbReference type="EC" id="2.1.1.33"/>
    </reaction>
</comment>
<reference evidence="9 10" key="1">
    <citation type="journal article" date="2021" name="Sci. Rep.">
        <title>The genome of the diatom Chaetoceros tenuissimus carries an ancient integrated fragment of an extant virus.</title>
        <authorList>
            <person name="Hongo Y."/>
            <person name="Kimura K."/>
            <person name="Takaki Y."/>
            <person name="Yoshida Y."/>
            <person name="Baba S."/>
            <person name="Kobayashi G."/>
            <person name="Nagasaki K."/>
            <person name="Hano T."/>
            <person name="Tomaru Y."/>
        </authorList>
    </citation>
    <scope>NUCLEOTIDE SEQUENCE [LARGE SCALE GENOMIC DNA]</scope>
    <source>
        <strain evidence="9 10">NIES-3715</strain>
    </source>
</reference>
<keyword evidence="3" id="KW-0489">Methyltransferase</keyword>
<evidence type="ECO:0000256" key="2">
    <source>
        <dbReference type="ARBA" id="ARBA00011977"/>
    </source>
</evidence>
<feature type="signal peptide" evidence="8">
    <location>
        <begin position="1"/>
        <end position="23"/>
    </location>
</feature>
<accession>A0AAD3CNM5</accession>
<dbReference type="CDD" id="cd02440">
    <property type="entry name" value="AdoMet_MTases"/>
    <property type="match status" value="1"/>
</dbReference>
<proteinExistence type="predicted"/>
<keyword evidence="6" id="KW-0819">tRNA processing</keyword>
<organism evidence="9 10">
    <name type="scientific">Chaetoceros tenuissimus</name>
    <dbReference type="NCBI Taxonomy" id="426638"/>
    <lineage>
        <taxon>Eukaryota</taxon>
        <taxon>Sar</taxon>
        <taxon>Stramenopiles</taxon>
        <taxon>Ochrophyta</taxon>
        <taxon>Bacillariophyta</taxon>
        <taxon>Coscinodiscophyceae</taxon>
        <taxon>Chaetocerotophycidae</taxon>
        <taxon>Chaetocerotales</taxon>
        <taxon>Chaetocerotaceae</taxon>
        <taxon>Chaetoceros</taxon>
    </lineage>
</organism>
<dbReference type="PANTHER" id="PTHR23417">
    <property type="entry name" value="3-DEOXY-D-MANNO-OCTULOSONIC-ACID TRANSFERASE/TRNA GUANINE-N 7 - -METHYLTRANSFERASE"/>
    <property type="match status" value="1"/>
</dbReference>
<sequence>MRYSNSALKLALHFLVSKSVVTGFQLAPSSYHVLSNTRLFSTDSQSTEKETTSNYDTTKSPWAPENNMEPIKKGINKSRFRQHVNPLARKFQMETELDTEWPNDGTFSDPSLPLHIDVGCGKGGFLLELAKHRLETPNESEGERNYLGLEIRPSVATFAKQRVAKRGLTGKIDFIGCNANVDLDRILKKYTKYGGEIALVSIQYPDPHFKKSHQKRRVVTPEFVQTLVKHVKPGKQIFIQSDIKDVLDNMRETIREFGGEYFEDSIPNLEEYMEENPIGVPTEREISVLDQDLPVYRTVFTRIDN</sequence>
<evidence type="ECO:0000256" key="6">
    <source>
        <dbReference type="ARBA" id="ARBA00022694"/>
    </source>
</evidence>
<dbReference type="Pfam" id="PF02390">
    <property type="entry name" value="Methyltransf_4"/>
    <property type="match status" value="1"/>
</dbReference>
<evidence type="ECO:0000256" key="3">
    <source>
        <dbReference type="ARBA" id="ARBA00022603"/>
    </source>
</evidence>
<dbReference type="PANTHER" id="PTHR23417:SF21">
    <property type="entry name" value="TRNA (GUANINE-N(7)-)-METHYLTRANSFERASE"/>
    <property type="match status" value="1"/>
</dbReference>
<evidence type="ECO:0000256" key="1">
    <source>
        <dbReference type="ARBA" id="ARBA00000142"/>
    </source>
</evidence>
<comment type="caution">
    <text evidence="9">The sequence shown here is derived from an EMBL/GenBank/DDBJ whole genome shotgun (WGS) entry which is preliminary data.</text>
</comment>
<feature type="chain" id="PRO_5041925813" description="tRNA (guanine(46)-N(7))-methyltransferase" evidence="8">
    <location>
        <begin position="24"/>
        <end position="305"/>
    </location>
</feature>
<keyword evidence="4" id="KW-0808">Transferase</keyword>
<dbReference type="InterPro" id="IPR003358">
    <property type="entry name" value="tRNA_(Gua-N-7)_MeTrfase_Trmb"/>
</dbReference>